<keyword evidence="9" id="KW-0732">Signal</keyword>
<comment type="similarity">
    <text evidence="2">Belongs to the band 7/mec-2 family.</text>
</comment>
<dbReference type="EMBL" id="JBGFUD010014710">
    <property type="protein sequence ID" value="MFH4983985.1"/>
    <property type="molecule type" value="Genomic_DNA"/>
</dbReference>
<dbReference type="InterPro" id="IPR001107">
    <property type="entry name" value="Band_7"/>
</dbReference>
<evidence type="ECO:0000256" key="9">
    <source>
        <dbReference type="SAM" id="SignalP"/>
    </source>
</evidence>
<keyword evidence="4" id="KW-0256">Endoplasmic reticulum</keyword>
<evidence type="ECO:0000256" key="7">
    <source>
        <dbReference type="ARBA" id="ARBA00023136"/>
    </source>
</evidence>
<evidence type="ECO:0000259" key="10">
    <source>
        <dbReference type="Pfam" id="PF01145"/>
    </source>
</evidence>
<feature type="chain" id="PRO_5044779704" description="Band 7 domain-containing protein" evidence="9">
    <location>
        <begin position="28"/>
        <end position="111"/>
    </location>
</feature>
<keyword evidence="6" id="KW-1133">Transmembrane helix</keyword>
<keyword evidence="8" id="KW-0325">Glycoprotein</keyword>
<evidence type="ECO:0000256" key="2">
    <source>
        <dbReference type="ARBA" id="ARBA00008164"/>
    </source>
</evidence>
<evidence type="ECO:0000313" key="12">
    <source>
        <dbReference type="Proteomes" id="UP001608902"/>
    </source>
</evidence>
<dbReference type="AlphaFoldDB" id="A0ABD6F3Q1"/>
<gene>
    <name evidence="11" type="ORF">AB6A40_010694</name>
</gene>
<evidence type="ECO:0000256" key="4">
    <source>
        <dbReference type="ARBA" id="ARBA00022824"/>
    </source>
</evidence>
<feature type="domain" description="Band 7" evidence="10">
    <location>
        <begin position="25"/>
        <end position="93"/>
    </location>
</feature>
<evidence type="ECO:0000256" key="8">
    <source>
        <dbReference type="ARBA" id="ARBA00023180"/>
    </source>
</evidence>
<proteinExistence type="inferred from homology"/>
<feature type="signal peptide" evidence="9">
    <location>
        <begin position="1"/>
        <end position="27"/>
    </location>
</feature>
<keyword evidence="5" id="KW-0735">Signal-anchor</keyword>
<keyword evidence="12" id="KW-1185">Reference proteome</keyword>
<name>A0ABD6F3Q1_9BILA</name>
<accession>A0ABD6F3Q1</accession>
<organism evidence="11 12">
    <name type="scientific">Gnathostoma spinigerum</name>
    <dbReference type="NCBI Taxonomy" id="75299"/>
    <lineage>
        <taxon>Eukaryota</taxon>
        <taxon>Metazoa</taxon>
        <taxon>Ecdysozoa</taxon>
        <taxon>Nematoda</taxon>
        <taxon>Chromadorea</taxon>
        <taxon>Rhabditida</taxon>
        <taxon>Spirurina</taxon>
        <taxon>Gnathostomatomorpha</taxon>
        <taxon>Gnathostomatoidea</taxon>
        <taxon>Gnathostomatidae</taxon>
        <taxon>Gnathostoma</taxon>
    </lineage>
</organism>
<evidence type="ECO:0000256" key="6">
    <source>
        <dbReference type="ARBA" id="ARBA00022989"/>
    </source>
</evidence>
<dbReference type="Proteomes" id="UP001608902">
    <property type="component" value="Unassembled WGS sequence"/>
</dbReference>
<comment type="subcellular location">
    <subcellularLocation>
        <location evidence="1">Endoplasmic reticulum membrane</location>
        <topology evidence="1">Single-pass type II membrane protein</topology>
    </subcellularLocation>
</comment>
<evidence type="ECO:0000313" key="11">
    <source>
        <dbReference type="EMBL" id="MFH4983985.1"/>
    </source>
</evidence>
<protein>
    <recommendedName>
        <fullName evidence="10">Band 7 domain-containing protein</fullName>
    </recommendedName>
</protein>
<evidence type="ECO:0000256" key="3">
    <source>
        <dbReference type="ARBA" id="ARBA00022692"/>
    </source>
</evidence>
<keyword evidence="7" id="KW-0472">Membrane</keyword>
<dbReference type="PANTHER" id="PTHR15351">
    <property type="entry name" value="ERLIN (ER LIPID RAFT ASSOCIATED PROTEIN) HOMOLOG"/>
    <property type="match status" value="1"/>
</dbReference>
<dbReference type="PANTHER" id="PTHR15351:SF3">
    <property type="entry name" value="ERLIN"/>
    <property type="match status" value="1"/>
</dbReference>
<dbReference type="Pfam" id="PF01145">
    <property type="entry name" value="Band_7"/>
    <property type="match status" value="1"/>
</dbReference>
<sequence length="111" mass="12246">MERTHLAAAITAFTVVLFSISLHHIEEGYVGVYYRGGALLSRVSHPGYHLMFPFLTTVKSVQVTLQTDEAKNVPCGTSGGVMIFFDRIEVVNILSSSSGNRFGPHCLIIYR</sequence>
<keyword evidence="3" id="KW-0812">Transmembrane</keyword>
<evidence type="ECO:0000256" key="5">
    <source>
        <dbReference type="ARBA" id="ARBA00022968"/>
    </source>
</evidence>
<dbReference type="InterPro" id="IPR033294">
    <property type="entry name" value="Erlin1/2"/>
</dbReference>
<comment type="caution">
    <text evidence="11">The sequence shown here is derived from an EMBL/GenBank/DDBJ whole genome shotgun (WGS) entry which is preliminary data.</text>
</comment>
<evidence type="ECO:0000256" key="1">
    <source>
        <dbReference type="ARBA" id="ARBA00004648"/>
    </source>
</evidence>
<dbReference type="GO" id="GO:0005789">
    <property type="term" value="C:endoplasmic reticulum membrane"/>
    <property type="evidence" value="ECO:0007669"/>
    <property type="project" value="UniProtKB-SubCell"/>
</dbReference>
<reference evidence="11 12" key="1">
    <citation type="submission" date="2024-08" db="EMBL/GenBank/DDBJ databases">
        <title>Gnathostoma spinigerum genome.</title>
        <authorList>
            <person name="Gonzalez-Bertolin B."/>
            <person name="Monzon S."/>
            <person name="Zaballos A."/>
            <person name="Jimenez P."/>
            <person name="Dekumyoy P."/>
            <person name="Varona S."/>
            <person name="Cuesta I."/>
            <person name="Sumanam S."/>
            <person name="Adisakwattana P."/>
            <person name="Gasser R.B."/>
            <person name="Hernandez-Gonzalez A."/>
            <person name="Young N.D."/>
            <person name="Perteguer M.J."/>
        </authorList>
    </citation>
    <scope>NUCLEOTIDE SEQUENCE [LARGE SCALE GENOMIC DNA]</scope>
    <source>
        <strain evidence="11">AL3</strain>
        <tissue evidence="11">Liver</tissue>
    </source>
</reference>